<proteinExistence type="predicted"/>
<dbReference type="EMBL" id="FPHI01000044">
    <property type="protein sequence ID" value="SFV69616.1"/>
    <property type="molecule type" value="Genomic_DNA"/>
</dbReference>
<name>A0A1W1CUW9_9ZZZZ</name>
<evidence type="ECO:0008006" key="2">
    <source>
        <dbReference type="Google" id="ProtNLM"/>
    </source>
</evidence>
<protein>
    <recommendedName>
        <fullName evidence="2">DUF3108 domain-containing protein</fullName>
    </recommendedName>
</protein>
<organism evidence="1">
    <name type="scientific">hydrothermal vent metagenome</name>
    <dbReference type="NCBI Taxonomy" id="652676"/>
    <lineage>
        <taxon>unclassified sequences</taxon>
        <taxon>metagenomes</taxon>
        <taxon>ecological metagenomes</taxon>
    </lineage>
</organism>
<reference evidence="1" key="1">
    <citation type="submission" date="2016-10" db="EMBL/GenBank/DDBJ databases">
        <authorList>
            <person name="de Groot N.N."/>
        </authorList>
    </citation>
    <scope>NUCLEOTIDE SEQUENCE</scope>
</reference>
<evidence type="ECO:0000313" key="1">
    <source>
        <dbReference type="EMBL" id="SFV69616.1"/>
    </source>
</evidence>
<dbReference type="AlphaFoldDB" id="A0A1W1CUW9"/>
<accession>A0A1W1CUW9</accession>
<gene>
    <name evidence="1" type="ORF">MNB_SV-3-569</name>
</gene>
<sequence length="245" mass="27798">MLKKIVIVFLFLTLISSAETIRANYSVSYGIFGKIGVAKAVLTRDAKHYTIDIALEATGLAKVLSGKRKEHHISKGHIENGLMVSDLYQVIKSHGDVVVNKEYWINHKKRYVRKKYVKYKKGKKINVENTKLDFYAKNDLLTLYFNLDFMIKNKTFAKTYIYKAVGAERQKGKVSVIIPQRKDLASYKKDLGNDAAWYATAVIHQKIFSSKDGRLKLAIAKDGITNKAVLKDVIFFGDISAVRTK</sequence>